<protein>
    <submittedName>
        <fullName evidence="4">Uncharacterized protein</fullName>
    </submittedName>
</protein>
<evidence type="ECO:0000256" key="1">
    <source>
        <dbReference type="SAM" id="Coils"/>
    </source>
</evidence>
<keyword evidence="3" id="KW-0472">Membrane</keyword>
<feature type="region of interest" description="Disordered" evidence="2">
    <location>
        <begin position="1"/>
        <end position="33"/>
    </location>
</feature>
<comment type="caution">
    <text evidence="4">The sequence shown here is derived from an EMBL/GenBank/DDBJ whole genome shotgun (WGS) entry which is preliminary data.</text>
</comment>
<keyword evidence="3" id="KW-0812">Transmembrane</keyword>
<feature type="region of interest" description="Disordered" evidence="2">
    <location>
        <begin position="229"/>
        <end position="252"/>
    </location>
</feature>
<sequence>MPISPDSSFHEPQSPNREILSPTRYTEQDDGSQKHIQDLLNKKMELQKLVTEKNRRLELVEGQYEKRTAELEQNLDECKAELTMKKRDIERLKQTEKNHLENLHVAEGEIERIGIELSNASALSADLRHQLDAKSSQASDANRRVLDSQSEIVKLKAELNSNFQQQEQLAKDYRRLELQHQELEHELRAAREFRDEAGQTQKENVRLTEQVETLNRDLGELRLQLQLQQQSETAGAEQDAVGGQRRLRPKYRSLQDELAGTDSQDLGVDDIDYTASAPKDEKAMLAKRLTTEPKTTSVAVGPTDADTQDLGDGAVREWICAALSRCSSEDLVILSEVWKRIEYCDTSTEKQGDLRRELIEVFMAPYKYGLKEAIRSRSNATLTRIVDNVAGEYMGMRLSAGHQYGGKSGQLKEAHGLAQVLANGQYTTAAIILYSVVLFCLGIITASYFNISQPLATSVPFGVTNGTAAASAREATDSGSMNIMRQILVVDDSPEHKYYTTLRKRNPRSRLGEIIFYWMETLLWDDADIQVPT</sequence>
<dbReference type="OrthoDB" id="432685at2759"/>
<evidence type="ECO:0000313" key="5">
    <source>
        <dbReference type="Proteomes" id="UP001140094"/>
    </source>
</evidence>
<dbReference type="AlphaFoldDB" id="A0A9W8LVT3"/>
<organism evidence="4 5">
    <name type="scientific">Coemansia guatemalensis</name>
    <dbReference type="NCBI Taxonomy" id="2761395"/>
    <lineage>
        <taxon>Eukaryota</taxon>
        <taxon>Fungi</taxon>
        <taxon>Fungi incertae sedis</taxon>
        <taxon>Zoopagomycota</taxon>
        <taxon>Kickxellomycotina</taxon>
        <taxon>Kickxellomycetes</taxon>
        <taxon>Kickxellales</taxon>
        <taxon>Kickxellaceae</taxon>
        <taxon>Coemansia</taxon>
    </lineage>
</organism>
<feature type="transmembrane region" description="Helical" evidence="3">
    <location>
        <begin position="431"/>
        <end position="451"/>
    </location>
</feature>
<evidence type="ECO:0000256" key="2">
    <source>
        <dbReference type="SAM" id="MobiDB-lite"/>
    </source>
</evidence>
<proteinExistence type="predicted"/>
<evidence type="ECO:0000313" key="4">
    <source>
        <dbReference type="EMBL" id="KAJ2808971.1"/>
    </source>
</evidence>
<evidence type="ECO:0000256" key="3">
    <source>
        <dbReference type="SAM" id="Phobius"/>
    </source>
</evidence>
<dbReference type="EMBL" id="JANBUO010000015">
    <property type="protein sequence ID" value="KAJ2808971.1"/>
    <property type="molecule type" value="Genomic_DNA"/>
</dbReference>
<feature type="coiled-coil region" evidence="1">
    <location>
        <begin position="36"/>
        <end position="109"/>
    </location>
</feature>
<keyword evidence="5" id="KW-1185">Reference proteome</keyword>
<dbReference type="Proteomes" id="UP001140094">
    <property type="component" value="Unassembled WGS sequence"/>
</dbReference>
<keyword evidence="1" id="KW-0175">Coiled coil</keyword>
<keyword evidence="3" id="KW-1133">Transmembrane helix</keyword>
<name>A0A9W8LVT3_9FUNG</name>
<accession>A0A9W8LVT3</accession>
<feature type="compositionally biased region" description="Polar residues" evidence="2">
    <location>
        <begin position="1"/>
        <end position="16"/>
    </location>
</feature>
<reference evidence="4" key="1">
    <citation type="submission" date="2022-07" db="EMBL/GenBank/DDBJ databases">
        <title>Phylogenomic reconstructions and comparative analyses of Kickxellomycotina fungi.</title>
        <authorList>
            <person name="Reynolds N.K."/>
            <person name="Stajich J.E."/>
            <person name="Barry K."/>
            <person name="Grigoriev I.V."/>
            <person name="Crous P."/>
            <person name="Smith M.E."/>
        </authorList>
    </citation>
    <scope>NUCLEOTIDE SEQUENCE</scope>
    <source>
        <strain evidence="4">NRRL 1565</strain>
    </source>
</reference>
<gene>
    <name evidence="4" type="ORF">H4R20_000479</name>
</gene>